<dbReference type="InterPro" id="IPR050090">
    <property type="entry name" value="Tyrosine_recombinase_XerCD"/>
</dbReference>
<feature type="region of interest" description="Disordered" evidence="3">
    <location>
        <begin position="415"/>
        <end position="452"/>
    </location>
</feature>
<feature type="region of interest" description="Disordered" evidence="3">
    <location>
        <begin position="137"/>
        <end position="181"/>
    </location>
</feature>
<feature type="compositionally biased region" description="Basic and acidic residues" evidence="3">
    <location>
        <begin position="432"/>
        <end position="445"/>
    </location>
</feature>
<gene>
    <name evidence="5" type="ORF">KL86PLE_90643</name>
</gene>
<dbReference type="GO" id="GO:0015074">
    <property type="term" value="P:DNA integration"/>
    <property type="evidence" value="ECO:0007669"/>
    <property type="project" value="UniProtKB-KW"/>
</dbReference>
<accession>A0A212LQC2</accession>
<dbReference type="Pfam" id="PF00589">
    <property type="entry name" value="Phage_integrase"/>
    <property type="match status" value="1"/>
</dbReference>
<protein>
    <submittedName>
        <fullName evidence="5">Phage integrase</fullName>
    </submittedName>
</protein>
<sequence length="452" mass="50986">MPRPRKGARLWLRPERKFRNGTVAKPVWLIRDGQHEESTGCAADEVGKAERKLKEYIDSKYSPSRKERDIEKIPVADVLSIYVDFAVPSEEEDPPGFKKFMGRIKRLNEHFGELMLSEINGESCRGYATKRRLAALSARRKKRKPGQAIEDDQLPAPEEAEEAPAGGRKKKKLKLRPRTGGARRDLEDLRAAINHHQEEGLHRGIVKVVLPPKGLPRTRWLTRDEAAKLLWTCWRTREAQKRNHKGKPGPAVATKKYPLRHLARFILIGLYMGNRAGAIAAAAMEPGLGQSFVDLEYGLYYRLAGGKRETNKRQPTAPIPDRLLAHMRRWAEMAKKSGATHFVEFNGKPVASVKTAFATAAKKAGLGNDVTPHTLRHTATTWLLQAGVSIWETAGYVGMSPEMVEKVYGHHCPDHLREAANSPRKPKKRTNQVHEKVVVSMEQERRKRMSAS</sequence>
<dbReference type="PANTHER" id="PTHR30349:SF88">
    <property type="entry name" value="BLL1584 PROTEIN"/>
    <property type="match status" value="1"/>
</dbReference>
<organism evidence="5">
    <name type="scientific">uncultured Pleomorphomonas sp</name>
    <dbReference type="NCBI Taxonomy" id="442121"/>
    <lineage>
        <taxon>Bacteria</taxon>
        <taxon>Pseudomonadati</taxon>
        <taxon>Pseudomonadota</taxon>
        <taxon>Alphaproteobacteria</taxon>
        <taxon>Hyphomicrobiales</taxon>
        <taxon>Pleomorphomonadaceae</taxon>
        <taxon>Pleomorphomonas</taxon>
        <taxon>environmental samples</taxon>
    </lineage>
</organism>
<dbReference type="InterPro" id="IPR013762">
    <property type="entry name" value="Integrase-like_cat_sf"/>
</dbReference>
<evidence type="ECO:0000256" key="3">
    <source>
        <dbReference type="SAM" id="MobiDB-lite"/>
    </source>
</evidence>
<dbReference type="InterPro" id="IPR011010">
    <property type="entry name" value="DNA_brk_join_enz"/>
</dbReference>
<feature type="compositionally biased region" description="Basic residues" evidence="3">
    <location>
        <begin position="167"/>
        <end position="177"/>
    </location>
</feature>
<dbReference type="GO" id="GO:0006310">
    <property type="term" value="P:DNA recombination"/>
    <property type="evidence" value="ECO:0007669"/>
    <property type="project" value="UniProtKB-KW"/>
</dbReference>
<evidence type="ECO:0000256" key="2">
    <source>
        <dbReference type="ARBA" id="ARBA00023172"/>
    </source>
</evidence>
<dbReference type="EMBL" id="FMJD01000013">
    <property type="protein sequence ID" value="SCM79795.1"/>
    <property type="molecule type" value="Genomic_DNA"/>
</dbReference>
<dbReference type="InterPro" id="IPR002104">
    <property type="entry name" value="Integrase_catalytic"/>
</dbReference>
<dbReference type="AlphaFoldDB" id="A0A212LQC2"/>
<evidence type="ECO:0000313" key="5">
    <source>
        <dbReference type="EMBL" id="SCM79795.1"/>
    </source>
</evidence>
<feature type="compositionally biased region" description="Acidic residues" evidence="3">
    <location>
        <begin position="149"/>
        <end position="162"/>
    </location>
</feature>
<dbReference type="Gene3D" id="1.10.443.10">
    <property type="entry name" value="Intergrase catalytic core"/>
    <property type="match status" value="1"/>
</dbReference>
<feature type="domain" description="Tyr recombinase" evidence="4">
    <location>
        <begin position="216"/>
        <end position="421"/>
    </location>
</feature>
<dbReference type="PROSITE" id="PS51898">
    <property type="entry name" value="TYR_RECOMBINASE"/>
    <property type="match status" value="1"/>
</dbReference>
<reference evidence="5" key="1">
    <citation type="submission" date="2016-08" db="EMBL/GenBank/DDBJ databases">
        <authorList>
            <person name="Seilhamer J.J."/>
        </authorList>
    </citation>
    <scope>NUCLEOTIDE SEQUENCE</scope>
    <source>
        <strain evidence="5">86</strain>
    </source>
</reference>
<evidence type="ECO:0000256" key="1">
    <source>
        <dbReference type="ARBA" id="ARBA00022908"/>
    </source>
</evidence>
<evidence type="ECO:0000259" key="4">
    <source>
        <dbReference type="PROSITE" id="PS51898"/>
    </source>
</evidence>
<dbReference type="SUPFAM" id="SSF56349">
    <property type="entry name" value="DNA breaking-rejoining enzymes"/>
    <property type="match status" value="1"/>
</dbReference>
<keyword evidence="2" id="KW-0233">DNA recombination</keyword>
<keyword evidence="1" id="KW-0229">DNA integration</keyword>
<dbReference type="GO" id="GO:0003677">
    <property type="term" value="F:DNA binding"/>
    <property type="evidence" value="ECO:0007669"/>
    <property type="project" value="InterPro"/>
</dbReference>
<proteinExistence type="predicted"/>
<name>A0A212LQC2_9HYPH</name>
<dbReference type="PANTHER" id="PTHR30349">
    <property type="entry name" value="PHAGE INTEGRASE-RELATED"/>
    <property type="match status" value="1"/>
</dbReference>
<dbReference type="RefSeq" id="WP_288198750.1">
    <property type="nucleotide sequence ID" value="NZ_LT608334.1"/>
</dbReference>